<evidence type="ECO:0000256" key="7">
    <source>
        <dbReference type="SAM" id="MobiDB-lite"/>
    </source>
</evidence>
<accession>A0A6P8YRM1</accession>
<evidence type="ECO:0000256" key="4">
    <source>
        <dbReference type="ARBA" id="ARBA00020522"/>
    </source>
</evidence>
<evidence type="ECO:0000256" key="1">
    <source>
        <dbReference type="ARBA" id="ARBA00003439"/>
    </source>
</evidence>
<gene>
    <name evidence="10" type="primary">LOC117644371</name>
</gene>
<dbReference type="AlphaFoldDB" id="A0A6P8YRM1"/>
<feature type="compositionally biased region" description="Basic and acidic residues" evidence="7">
    <location>
        <begin position="310"/>
        <end position="321"/>
    </location>
</feature>
<dbReference type="SMART" id="SM00879">
    <property type="entry name" value="Brix"/>
    <property type="match status" value="1"/>
</dbReference>
<feature type="compositionally biased region" description="Acidic residues" evidence="7">
    <location>
        <begin position="14"/>
        <end position="24"/>
    </location>
</feature>
<dbReference type="PANTHER" id="PTHR13634">
    <property type="entry name" value="RIBOSOME BIOGENESIS PROTEIN BRIX"/>
    <property type="match status" value="1"/>
</dbReference>
<protein>
    <recommendedName>
        <fullName evidence="4">Ribosome biogenesis protein BRX1 homolog</fullName>
    </recommendedName>
</protein>
<dbReference type="InterPro" id="IPR026532">
    <property type="entry name" value="BRX1"/>
</dbReference>
<reference evidence="10" key="1">
    <citation type="submission" date="2025-08" db="UniProtKB">
        <authorList>
            <consortium name="RefSeq"/>
        </authorList>
    </citation>
    <scope>IDENTIFICATION</scope>
    <source>
        <tissue evidence="10">Total insect</tissue>
    </source>
</reference>
<feature type="domain" description="Brix" evidence="8">
    <location>
        <begin position="47"/>
        <end position="236"/>
    </location>
</feature>
<organism evidence="10">
    <name type="scientific">Thrips palmi</name>
    <name type="common">Melon thrips</name>
    <dbReference type="NCBI Taxonomy" id="161013"/>
    <lineage>
        <taxon>Eukaryota</taxon>
        <taxon>Metazoa</taxon>
        <taxon>Ecdysozoa</taxon>
        <taxon>Arthropoda</taxon>
        <taxon>Hexapoda</taxon>
        <taxon>Insecta</taxon>
        <taxon>Pterygota</taxon>
        <taxon>Neoptera</taxon>
        <taxon>Paraneoptera</taxon>
        <taxon>Thysanoptera</taxon>
        <taxon>Terebrantia</taxon>
        <taxon>Thripoidea</taxon>
        <taxon>Thripidae</taxon>
        <taxon>Thrips</taxon>
    </lineage>
</organism>
<dbReference type="GO" id="GO:0005730">
    <property type="term" value="C:nucleolus"/>
    <property type="evidence" value="ECO:0007669"/>
    <property type="project" value="UniProtKB-SubCell"/>
</dbReference>
<dbReference type="InterPro" id="IPR007109">
    <property type="entry name" value="Brix"/>
</dbReference>
<dbReference type="GO" id="GO:0000027">
    <property type="term" value="P:ribosomal large subunit assembly"/>
    <property type="evidence" value="ECO:0007669"/>
    <property type="project" value="TreeGrafter"/>
</dbReference>
<dbReference type="Proteomes" id="UP000515158">
    <property type="component" value="Unplaced"/>
</dbReference>
<dbReference type="InParanoid" id="A0A6P8YRM1"/>
<feature type="compositionally biased region" description="Basic residues" evidence="7">
    <location>
        <begin position="1"/>
        <end position="10"/>
    </location>
</feature>
<proteinExistence type="inferred from homology"/>
<feature type="region of interest" description="Disordered" evidence="7">
    <location>
        <begin position="1"/>
        <end position="39"/>
    </location>
</feature>
<dbReference type="PROSITE" id="PS50833">
    <property type="entry name" value="BRIX"/>
    <property type="match status" value="1"/>
</dbReference>
<evidence type="ECO:0000256" key="6">
    <source>
        <dbReference type="ARBA" id="ARBA00023242"/>
    </source>
</evidence>
<dbReference type="FunCoup" id="A0A6P8YRM1">
    <property type="interactions" value="1603"/>
</dbReference>
<dbReference type="PANTHER" id="PTHR13634:SF0">
    <property type="entry name" value="RIBOSOME BIOGENESIS PROTEIN BRX1 HOMOLOG"/>
    <property type="match status" value="1"/>
</dbReference>
<evidence type="ECO:0000313" key="9">
    <source>
        <dbReference type="Proteomes" id="UP000515158"/>
    </source>
</evidence>
<keyword evidence="5" id="KW-0690">Ribosome biogenesis</keyword>
<dbReference type="GeneID" id="117644371"/>
<dbReference type="OrthoDB" id="1638493at2759"/>
<evidence type="ECO:0000313" key="10">
    <source>
        <dbReference type="RefSeq" id="XP_034239656.1"/>
    </source>
</evidence>
<evidence type="ECO:0000256" key="3">
    <source>
        <dbReference type="ARBA" id="ARBA00006369"/>
    </source>
</evidence>
<comment type="similarity">
    <text evidence="3">Belongs to the BRX1 family.</text>
</comment>
<sequence>MGVKAARKRKLAEQEESSDSDESVELPPPTRSSDDPIPRKSKWINKQRVLVFAARGISFRDRHLMKDLRNFMPHSRDENKFDKKEKLFAVNEVCEMKNCNKAVLLEGRLKRDLYMWLANVPSGPSAKFLVENIYTTAEMKLTGNCLRHSRPLLSFNPTFDTEPHYKILKEILIQIFGVPNGHPKSQPFIDHVLTFSIFDDRIWFRNYQILSEDGALAEIGPRFVLNPIKIFAGSFGGATLWENPNYVSPGAHRKLLNSAAASKYMSRVTQKTHNEVDRPEKTYALNELDDIFAGDAFETAQEIVEKQSKEENEALDKESRQPPKKKAKKVKKPKIDKEISVSAVSNGKSPNGKSPKGKSPKVTGKQGKKIKNHKVAAIKLKKAKAKAKAAQA</sequence>
<dbReference type="GO" id="GO:0006364">
    <property type="term" value="P:rRNA processing"/>
    <property type="evidence" value="ECO:0007669"/>
    <property type="project" value="InterPro"/>
</dbReference>
<dbReference type="KEGG" id="tpal:117644371"/>
<evidence type="ECO:0000256" key="5">
    <source>
        <dbReference type="ARBA" id="ARBA00022517"/>
    </source>
</evidence>
<evidence type="ECO:0000256" key="2">
    <source>
        <dbReference type="ARBA" id="ARBA00004604"/>
    </source>
</evidence>
<comment type="function">
    <text evidence="1">Required for biogenesis of the 60S ribosomal subunit.</text>
</comment>
<feature type="region of interest" description="Disordered" evidence="7">
    <location>
        <begin position="310"/>
        <end position="374"/>
    </location>
</feature>
<feature type="compositionally biased region" description="Low complexity" evidence="7">
    <location>
        <begin position="345"/>
        <end position="354"/>
    </location>
</feature>
<name>A0A6P8YRM1_THRPL</name>
<dbReference type="RefSeq" id="XP_034239656.1">
    <property type="nucleotide sequence ID" value="XM_034383765.1"/>
</dbReference>
<comment type="subcellular location">
    <subcellularLocation>
        <location evidence="2">Nucleus</location>
        <location evidence="2">Nucleolus</location>
    </subcellularLocation>
</comment>
<dbReference type="SUPFAM" id="SSF52954">
    <property type="entry name" value="Class II aaRS ABD-related"/>
    <property type="match status" value="1"/>
</dbReference>
<feature type="compositionally biased region" description="Basic residues" evidence="7">
    <location>
        <begin position="322"/>
        <end position="332"/>
    </location>
</feature>
<keyword evidence="6" id="KW-0539">Nucleus</keyword>
<dbReference type="Pfam" id="PF04427">
    <property type="entry name" value="Brix"/>
    <property type="match status" value="1"/>
</dbReference>
<dbReference type="GO" id="GO:0019843">
    <property type="term" value="F:rRNA binding"/>
    <property type="evidence" value="ECO:0007669"/>
    <property type="project" value="InterPro"/>
</dbReference>
<keyword evidence="9" id="KW-1185">Reference proteome</keyword>
<evidence type="ECO:0000259" key="8">
    <source>
        <dbReference type="PROSITE" id="PS50833"/>
    </source>
</evidence>